<evidence type="ECO:0000313" key="1">
    <source>
        <dbReference type="EMBL" id="ELY55326.1"/>
    </source>
</evidence>
<dbReference type="AlphaFoldDB" id="L9X1H8"/>
<comment type="caution">
    <text evidence="1">The sequence shown here is derived from an EMBL/GenBank/DDBJ whole genome shotgun (WGS) entry which is preliminary data.</text>
</comment>
<keyword evidence="2" id="KW-1185">Reference proteome</keyword>
<dbReference type="SUPFAM" id="SSF89447">
    <property type="entry name" value="AbrB/MazE/MraZ-like"/>
    <property type="match status" value="1"/>
</dbReference>
<sequence>MPEATVDDLGRLTLPEEVRERYGERYYIVQLPDRVTLVPIADDPLETLKDEFADVDGSARDLRDAARKRALNEVDD</sequence>
<evidence type="ECO:0000313" key="2">
    <source>
        <dbReference type="Proteomes" id="UP000011688"/>
    </source>
</evidence>
<name>L9X1H8_9EURY</name>
<dbReference type="InterPro" id="IPR037914">
    <property type="entry name" value="SpoVT-AbrB_sf"/>
</dbReference>
<dbReference type="EMBL" id="AOIB01000031">
    <property type="protein sequence ID" value="ELY55326.1"/>
    <property type="molecule type" value="Genomic_DNA"/>
</dbReference>
<dbReference type="RefSeq" id="WP_005558153.1">
    <property type="nucleotide sequence ID" value="NZ_AOIB01000031.1"/>
</dbReference>
<organism evidence="1 2">
    <name type="scientific">Natronococcus amylolyticus DSM 10524</name>
    <dbReference type="NCBI Taxonomy" id="1227497"/>
    <lineage>
        <taxon>Archaea</taxon>
        <taxon>Methanobacteriati</taxon>
        <taxon>Methanobacteriota</taxon>
        <taxon>Stenosarchaea group</taxon>
        <taxon>Halobacteria</taxon>
        <taxon>Halobacteriales</taxon>
        <taxon>Natrialbaceae</taxon>
        <taxon>Natronococcus</taxon>
    </lineage>
</organism>
<dbReference type="OrthoDB" id="28233at2157"/>
<dbReference type="eggNOG" id="arCOG08216">
    <property type="taxonomic scope" value="Archaea"/>
</dbReference>
<reference evidence="1 2" key="1">
    <citation type="journal article" date="2014" name="PLoS Genet.">
        <title>Phylogenetically driven sequencing of extremely halophilic archaea reveals strategies for static and dynamic osmo-response.</title>
        <authorList>
            <person name="Becker E.A."/>
            <person name="Seitzer P.M."/>
            <person name="Tritt A."/>
            <person name="Larsen D."/>
            <person name="Krusor M."/>
            <person name="Yao A.I."/>
            <person name="Wu D."/>
            <person name="Madern D."/>
            <person name="Eisen J.A."/>
            <person name="Darling A.E."/>
            <person name="Facciotti M.T."/>
        </authorList>
    </citation>
    <scope>NUCLEOTIDE SEQUENCE [LARGE SCALE GENOMIC DNA]</scope>
    <source>
        <strain evidence="1 2">DSM 10524</strain>
    </source>
</reference>
<protein>
    <recommendedName>
        <fullName evidence="3">SpoVT-AbrB domain-containing protein</fullName>
    </recommendedName>
</protein>
<proteinExistence type="predicted"/>
<gene>
    <name evidence="1" type="ORF">C491_16462</name>
</gene>
<dbReference type="STRING" id="1227497.C491_16462"/>
<accession>L9X1H8</accession>
<evidence type="ECO:0008006" key="3">
    <source>
        <dbReference type="Google" id="ProtNLM"/>
    </source>
</evidence>
<dbReference type="Proteomes" id="UP000011688">
    <property type="component" value="Unassembled WGS sequence"/>
</dbReference>